<dbReference type="EMBL" id="JAACJO010000039">
    <property type="protein sequence ID" value="KAF5345831.1"/>
    <property type="molecule type" value="Genomic_DNA"/>
</dbReference>
<keyword evidence="9" id="KW-1185">Reference proteome</keyword>
<dbReference type="EC" id="3.6.4.10" evidence="2"/>
<dbReference type="InterPro" id="IPR013126">
    <property type="entry name" value="Hsp_70_fam"/>
</dbReference>
<keyword evidence="7" id="KW-0732">Signal</keyword>
<comment type="similarity">
    <text evidence="1">Belongs to the heat shock protein 70 family.</text>
</comment>
<dbReference type="Pfam" id="PF00012">
    <property type="entry name" value="HSP70"/>
    <property type="match status" value="1"/>
</dbReference>
<evidence type="ECO:0000313" key="8">
    <source>
        <dbReference type="EMBL" id="KAF5345831.1"/>
    </source>
</evidence>
<keyword evidence="3" id="KW-0547">Nucleotide-binding</keyword>
<evidence type="ECO:0000313" key="9">
    <source>
        <dbReference type="Proteomes" id="UP000559027"/>
    </source>
</evidence>
<dbReference type="Proteomes" id="UP000559027">
    <property type="component" value="Unassembled WGS sequence"/>
</dbReference>
<evidence type="ECO:0000256" key="1">
    <source>
        <dbReference type="ARBA" id="ARBA00007381"/>
    </source>
</evidence>
<feature type="signal peptide" evidence="7">
    <location>
        <begin position="1"/>
        <end position="36"/>
    </location>
</feature>
<comment type="catalytic activity">
    <reaction evidence="6">
        <text>ATP + H2O = ADP + phosphate + H(+)</text>
        <dbReference type="Rhea" id="RHEA:13065"/>
        <dbReference type="ChEBI" id="CHEBI:15377"/>
        <dbReference type="ChEBI" id="CHEBI:15378"/>
        <dbReference type="ChEBI" id="CHEBI:30616"/>
        <dbReference type="ChEBI" id="CHEBI:43474"/>
        <dbReference type="ChEBI" id="CHEBI:456216"/>
        <dbReference type="EC" id="3.6.4.10"/>
    </reaction>
</comment>
<keyword evidence="5" id="KW-0143">Chaperone</keyword>
<dbReference type="PANTHER" id="PTHR19375">
    <property type="entry name" value="HEAT SHOCK PROTEIN 70KDA"/>
    <property type="match status" value="1"/>
</dbReference>
<name>A0A8H5CPU1_9AGAR</name>
<dbReference type="GO" id="GO:0005524">
    <property type="term" value="F:ATP binding"/>
    <property type="evidence" value="ECO:0007669"/>
    <property type="project" value="UniProtKB-KW"/>
</dbReference>
<evidence type="ECO:0000256" key="4">
    <source>
        <dbReference type="ARBA" id="ARBA00022840"/>
    </source>
</evidence>
<comment type="caution">
    <text evidence="8">The sequence shown here is derived from an EMBL/GenBank/DDBJ whole genome shotgun (WGS) entry which is preliminary data.</text>
</comment>
<dbReference type="InterPro" id="IPR043129">
    <property type="entry name" value="ATPase_NBD"/>
</dbReference>
<sequence length="159" mass="18142">MSRPARTHSRRLLSTVSILFLAFLALVCLCPPAVSAEETHPEYGTVIGIDLRYYILLRWRGGRVEIIANDQGHRITPSWVSFTDEERLVGDAAKNAFHSNPTNTVFDAKRLIGRKTDDPELKRDIKHWPFKSLRRTANPLLLSSTRMRTAHLLLRKSPL</sequence>
<dbReference type="FunFam" id="3.30.30.30:FF:000005">
    <property type="entry name" value="Heat shock protein ssb1"/>
    <property type="match status" value="1"/>
</dbReference>
<evidence type="ECO:0000256" key="3">
    <source>
        <dbReference type="ARBA" id="ARBA00022741"/>
    </source>
</evidence>
<evidence type="ECO:0000256" key="2">
    <source>
        <dbReference type="ARBA" id="ARBA00012554"/>
    </source>
</evidence>
<dbReference type="OrthoDB" id="2401965at2759"/>
<organism evidence="8 9">
    <name type="scientific">Leucocoprinus leucothites</name>
    <dbReference type="NCBI Taxonomy" id="201217"/>
    <lineage>
        <taxon>Eukaryota</taxon>
        <taxon>Fungi</taxon>
        <taxon>Dikarya</taxon>
        <taxon>Basidiomycota</taxon>
        <taxon>Agaricomycotina</taxon>
        <taxon>Agaricomycetes</taxon>
        <taxon>Agaricomycetidae</taxon>
        <taxon>Agaricales</taxon>
        <taxon>Agaricineae</taxon>
        <taxon>Agaricaceae</taxon>
        <taxon>Leucocoprinus</taxon>
    </lineage>
</organism>
<dbReference type="FunFam" id="3.30.420.40:FF:000028">
    <property type="entry name" value="heat shock 70 kDa protein-like"/>
    <property type="match status" value="1"/>
</dbReference>
<dbReference type="GO" id="GO:0140662">
    <property type="term" value="F:ATP-dependent protein folding chaperone"/>
    <property type="evidence" value="ECO:0007669"/>
    <property type="project" value="InterPro"/>
</dbReference>
<feature type="chain" id="PRO_5034900066" description="non-chaperonin molecular chaperone ATPase" evidence="7">
    <location>
        <begin position="37"/>
        <end position="159"/>
    </location>
</feature>
<accession>A0A8H5CPU1</accession>
<proteinExistence type="inferred from homology"/>
<evidence type="ECO:0000256" key="7">
    <source>
        <dbReference type="SAM" id="SignalP"/>
    </source>
</evidence>
<reference evidence="8 9" key="1">
    <citation type="journal article" date="2020" name="ISME J.">
        <title>Uncovering the hidden diversity of litter-decomposition mechanisms in mushroom-forming fungi.</title>
        <authorList>
            <person name="Floudas D."/>
            <person name="Bentzer J."/>
            <person name="Ahren D."/>
            <person name="Johansson T."/>
            <person name="Persson P."/>
            <person name="Tunlid A."/>
        </authorList>
    </citation>
    <scope>NUCLEOTIDE SEQUENCE [LARGE SCALE GENOMIC DNA]</scope>
    <source>
        <strain evidence="8 9">CBS 146.42</strain>
    </source>
</reference>
<dbReference type="AlphaFoldDB" id="A0A8H5CPU1"/>
<protein>
    <recommendedName>
        <fullName evidence="2">non-chaperonin molecular chaperone ATPase</fullName>
        <ecNumber evidence="2">3.6.4.10</ecNumber>
    </recommendedName>
</protein>
<dbReference type="Gene3D" id="3.30.420.40">
    <property type="match status" value="1"/>
</dbReference>
<evidence type="ECO:0000256" key="6">
    <source>
        <dbReference type="ARBA" id="ARBA00048056"/>
    </source>
</evidence>
<dbReference type="SUPFAM" id="SSF53067">
    <property type="entry name" value="Actin-like ATPase domain"/>
    <property type="match status" value="1"/>
</dbReference>
<evidence type="ECO:0000256" key="5">
    <source>
        <dbReference type="ARBA" id="ARBA00023186"/>
    </source>
</evidence>
<gene>
    <name evidence="8" type="ORF">D9756_010900</name>
</gene>
<keyword evidence="4" id="KW-0067">ATP-binding</keyword>